<accession>A0A8S1DFW7</accession>
<keyword evidence="6" id="KW-1185">Reference proteome</keyword>
<dbReference type="Proteomes" id="UP000494165">
    <property type="component" value="Unassembled WGS sequence"/>
</dbReference>
<keyword evidence="4" id="KW-1133">Transmembrane helix</keyword>
<organism evidence="5 6">
    <name type="scientific">Cloeon dipterum</name>
    <dbReference type="NCBI Taxonomy" id="197152"/>
    <lineage>
        <taxon>Eukaryota</taxon>
        <taxon>Metazoa</taxon>
        <taxon>Ecdysozoa</taxon>
        <taxon>Arthropoda</taxon>
        <taxon>Hexapoda</taxon>
        <taxon>Insecta</taxon>
        <taxon>Pterygota</taxon>
        <taxon>Palaeoptera</taxon>
        <taxon>Ephemeroptera</taxon>
        <taxon>Pisciforma</taxon>
        <taxon>Baetidae</taxon>
        <taxon>Cloeon</taxon>
    </lineage>
</organism>
<dbReference type="PANTHER" id="PTHR46876">
    <property type="entry name" value="LOW-DENSITY LIPOPROTEIN RECEPTOR-RELATED PROTEIN 11"/>
    <property type="match status" value="1"/>
</dbReference>
<feature type="region of interest" description="Disordered" evidence="3">
    <location>
        <begin position="224"/>
        <end position="366"/>
    </location>
</feature>
<comment type="caution">
    <text evidence="5">The sequence shown here is derived from an EMBL/GenBank/DDBJ whole genome shotgun (WGS) entry which is preliminary data.</text>
</comment>
<reference evidence="5 6" key="1">
    <citation type="submission" date="2020-04" db="EMBL/GenBank/DDBJ databases">
        <authorList>
            <person name="Alioto T."/>
            <person name="Alioto T."/>
            <person name="Gomez Garrido J."/>
        </authorList>
    </citation>
    <scope>NUCLEOTIDE SEQUENCE [LARGE SCALE GENOMIC DNA]</scope>
</reference>
<keyword evidence="4" id="KW-0472">Membrane</keyword>
<feature type="transmembrane region" description="Helical" evidence="4">
    <location>
        <begin position="386"/>
        <end position="408"/>
    </location>
</feature>
<dbReference type="InterPro" id="IPR023415">
    <property type="entry name" value="LDLR_class-A_CS"/>
</dbReference>
<proteinExistence type="predicted"/>
<feature type="compositionally biased region" description="Low complexity" evidence="3">
    <location>
        <begin position="266"/>
        <end position="280"/>
    </location>
</feature>
<protein>
    <recommendedName>
        <fullName evidence="7">MANSC domain-containing protein</fullName>
    </recommendedName>
</protein>
<dbReference type="Gene3D" id="4.10.400.10">
    <property type="entry name" value="Low-density Lipoprotein Receptor"/>
    <property type="match status" value="1"/>
</dbReference>
<feature type="compositionally biased region" description="Basic and acidic residues" evidence="3">
    <location>
        <begin position="339"/>
        <end position="350"/>
    </location>
</feature>
<dbReference type="EMBL" id="CADEPI010000274">
    <property type="protein sequence ID" value="CAB3382529.1"/>
    <property type="molecule type" value="Genomic_DNA"/>
</dbReference>
<dbReference type="PANTHER" id="PTHR46876:SF1">
    <property type="entry name" value="LOW-DENSITY LIPOPROTEIN RECEPTOR-RELATED PROTEIN 11"/>
    <property type="match status" value="1"/>
</dbReference>
<feature type="compositionally biased region" description="Low complexity" evidence="3">
    <location>
        <begin position="117"/>
        <end position="127"/>
    </location>
</feature>
<feature type="compositionally biased region" description="Pro residues" evidence="3">
    <location>
        <begin position="85"/>
        <end position="101"/>
    </location>
</feature>
<dbReference type="PROSITE" id="PS01209">
    <property type="entry name" value="LDLRA_1"/>
    <property type="match status" value="1"/>
</dbReference>
<dbReference type="SMART" id="SM00192">
    <property type="entry name" value="LDLa"/>
    <property type="match status" value="1"/>
</dbReference>
<evidence type="ECO:0000256" key="4">
    <source>
        <dbReference type="SAM" id="Phobius"/>
    </source>
</evidence>
<feature type="compositionally biased region" description="Low complexity" evidence="3">
    <location>
        <begin position="306"/>
        <end position="322"/>
    </location>
</feature>
<feature type="region of interest" description="Disordered" evidence="3">
    <location>
        <begin position="78"/>
        <end position="194"/>
    </location>
</feature>
<comment type="caution">
    <text evidence="2">Lacks conserved residue(s) required for the propagation of feature annotation.</text>
</comment>
<evidence type="ECO:0000313" key="5">
    <source>
        <dbReference type="EMBL" id="CAB3382529.1"/>
    </source>
</evidence>
<dbReference type="PROSITE" id="PS50068">
    <property type="entry name" value="LDLRA_2"/>
    <property type="match status" value="1"/>
</dbReference>
<dbReference type="AlphaFoldDB" id="A0A8S1DFW7"/>
<dbReference type="SUPFAM" id="SSF57424">
    <property type="entry name" value="LDL receptor-like module"/>
    <property type="match status" value="1"/>
</dbReference>
<evidence type="ECO:0000256" key="2">
    <source>
        <dbReference type="PROSITE-ProRule" id="PRU00124"/>
    </source>
</evidence>
<sequence>MTLEARLAWLASLSTRERKIAGECKKRRYIRGLRRPWQDKDPARRCSRYQFECRTSGECIAIYNACDGIPQCGDASDEGPELNCPAPPTTRPPPPPPPVLPAAPARSSGQLEGPIGQQPWAAQPQQQNKAGDAQQPVSPDAQNKYYADGDFRGQQWPQQGPQYRQPPPQQNQVQNNFHRPGSFEPSEYDGSAQSSHIFNHKTTGLMAEQEMPIFPRTNGYNGRAPANYYPNPDYHQPETGVQWPRPQEPSGSNSIGHSMEDELKMRAQQPPEAPRAPYAPSQSSDYYYEEGGQQHGVFHKHLPNLPNNQPSAPQQDQPAPQSGVTAPNAQAAPPVTQDRTTEHPMEEAHRSGHFSGSPSKKKALGHNSDAEAFQMPDGSAAKPGGAYLSLSIGLLVTALLAALISCRLRAVRRRLRRGGKSNLAHDADFLVNGMYL</sequence>
<dbReference type="Pfam" id="PF00057">
    <property type="entry name" value="Ldl_recept_a"/>
    <property type="match status" value="1"/>
</dbReference>
<dbReference type="InterPro" id="IPR036055">
    <property type="entry name" value="LDL_receptor-like_sf"/>
</dbReference>
<evidence type="ECO:0000313" key="6">
    <source>
        <dbReference type="Proteomes" id="UP000494165"/>
    </source>
</evidence>
<evidence type="ECO:0000256" key="1">
    <source>
        <dbReference type="ARBA" id="ARBA00023157"/>
    </source>
</evidence>
<evidence type="ECO:0000256" key="3">
    <source>
        <dbReference type="SAM" id="MobiDB-lite"/>
    </source>
</evidence>
<dbReference type="InterPro" id="IPR002172">
    <property type="entry name" value="LDrepeatLR_classA_rpt"/>
</dbReference>
<gene>
    <name evidence="5" type="ORF">CLODIP_2_CD03775</name>
</gene>
<keyword evidence="1" id="KW-1015">Disulfide bond</keyword>
<feature type="compositionally biased region" description="Low complexity" evidence="3">
    <location>
        <begin position="154"/>
        <end position="163"/>
    </location>
</feature>
<name>A0A8S1DFW7_9INSE</name>
<evidence type="ECO:0008006" key="7">
    <source>
        <dbReference type="Google" id="ProtNLM"/>
    </source>
</evidence>
<keyword evidence="4" id="KW-0812">Transmembrane</keyword>
<dbReference type="CDD" id="cd00112">
    <property type="entry name" value="LDLa"/>
    <property type="match status" value="1"/>
</dbReference>
<dbReference type="OrthoDB" id="10037294at2759"/>